<dbReference type="AlphaFoldDB" id="W7QD56"/>
<comment type="caution">
    <text evidence="2">The sequence shown here is derived from an EMBL/GenBank/DDBJ whole genome shotgun (WGS) entry which is preliminary data.</text>
</comment>
<gene>
    <name evidence="2" type="ORF">DS2_06046</name>
</gene>
<dbReference type="EMBL" id="ARZY01000008">
    <property type="protein sequence ID" value="EWH10829.1"/>
    <property type="molecule type" value="Genomic_DNA"/>
</dbReference>
<accession>W7QD56</accession>
<dbReference type="Proteomes" id="UP000019276">
    <property type="component" value="Unassembled WGS sequence"/>
</dbReference>
<dbReference type="eggNOG" id="ENOG502Z7ZA">
    <property type="taxonomic scope" value="Bacteria"/>
</dbReference>
<reference evidence="2 3" key="1">
    <citation type="journal article" date="2014" name="Genome Announc.">
        <title>Draft Genome Sequence of the Agar-Degrading Bacterium Catenovulum sp. Strain DS-2, Isolated from Intestines of Haliotis diversicolor.</title>
        <authorList>
            <person name="Shan D."/>
            <person name="Li X."/>
            <person name="Gu Z."/>
            <person name="Wei G."/>
            <person name="Gao Z."/>
            <person name="Shao Z."/>
        </authorList>
    </citation>
    <scope>NUCLEOTIDE SEQUENCE [LARGE SCALE GENOMIC DNA]</scope>
    <source>
        <strain evidence="2 3">DS-2</strain>
    </source>
</reference>
<feature type="compositionally biased region" description="Polar residues" evidence="1">
    <location>
        <begin position="295"/>
        <end position="306"/>
    </location>
</feature>
<protein>
    <submittedName>
        <fullName evidence="2">Uncharacterized protein</fullName>
    </submittedName>
</protein>
<dbReference type="PATRIC" id="fig|1328313.3.peg.1240"/>
<feature type="compositionally biased region" description="Low complexity" evidence="1">
    <location>
        <begin position="307"/>
        <end position="321"/>
    </location>
</feature>
<sequence>MAMPQIFKSIWVVIFVLGLTACGDPLDAKIENQIQFVDMQLKKLSQSIDNQQIRNANLIKEYAQHLSQAKPDLQRIVDELAKDATTSGPLYQSLLNRYQSAAKYPDLFTSKEERLAELQNLYQAADTTLFNDALSDPLNVLADMSDGALPRVNAVSRAASIEANQATDFGDGSQLIGNPAYGQWSTGSNGMSFWEWYGMYALISNLTDRRVHYHDWAGRRDYSYYHDYGRYRYSSPKQLRTQYTVESRAKKSFKGGQFKSAYAKPKVGASRISTASRTAQNASKKFSSAYAKPKSTFNSNYSQNKKSSFGQSSFRSSSSGFSRGGFGGK</sequence>
<organism evidence="2 3">
    <name type="scientific">Catenovulum agarivorans DS-2</name>
    <dbReference type="NCBI Taxonomy" id="1328313"/>
    <lineage>
        <taxon>Bacteria</taxon>
        <taxon>Pseudomonadati</taxon>
        <taxon>Pseudomonadota</taxon>
        <taxon>Gammaproteobacteria</taxon>
        <taxon>Alteromonadales</taxon>
        <taxon>Alteromonadaceae</taxon>
        <taxon>Catenovulum</taxon>
    </lineage>
</organism>
<name>W7QD56_9ALTE</name>
<feature type="region of interest" description="Disordered" evidence="1">
    <location>
        <begin position="293"/>
        <end position="329"/>
    </location>
</feature>
<evidence type="ECO:0000256" key="1">
    <source>
        <dbReference type="SAM" id="MobiDB-lite"/>
    </source>
</evidence>
<proteinExistence type="predicted"/>
<evidence type="ECO:0000313" key="3">
    <source>
        <dbReference type="Proteomes" id="UP000019276"/>
    </source>
</evidence>
<keyword evidence="3" id="KW-1185">Reference proteome</keyword>
<evidence type="ECO:0000313" key="2">
    <source>
        <dbReference type="EMBL" id="EWH10829.1"/>
    </source>
</evidence>
<dbReference type="STRING" id="1328313.DS2_06046"/>